<protein>
    <submittedName>
        <fullName evidence="4">Bacitracin synthase 3</fullName>
    </submittedName>
</protein>
<keyword evidence="2" id="KW-0597">Phosphoprotein</keyword>
<dbReference type="STRING" id="694573.A0A194V1P1"/>
<proteinExistence type="predicted"/>
<organism evidence="4 5">
    <name type="scientific">Cytospora mali</name>
    <name type="common">Apple Valsa canker fungus</name>
    <name type="synonym">Valsa mali</name>
    <dbReference type="NCBI Taxonomy" id="578113"/>
    <lineage>
        <taxon>Eukaryota</taxon>
        <taxon>Fungi</taxon>
        <taxon>Dikarya</taxon>
        <taxon>Ascomycota</taxon>
        <taxon>Pezizomycotina</taxon>
        <taxon>Sordariomycetes</taxon>
        <taxon>Sordariomycetidae</taxon>
        <taxon>Diaporthales</taxon>
        <taxon>Cytosporaceae</taxon>
        <taxon>Cytospora</taxon>
    </lineage>
</organism>
<accession>A0A194V1P1</accession>
<dbReference type="EMBL" id="KN714705">
    <property type="protein sequence ID" value="KUI57870.1"/>
    <property type="molecule type" value="Genomic_DNA"/>
</dbReference>
<evidence type="ECO:0000259" key="3">
    <source>
        <dbReference type="Pfam" id="PF00501"/>
    </source>
</evidence>
<dbReference type="AlphaFoldDB" id="A0A194V1P1"/>
<evidence type="ECO:0000313" key="4">
    <source>
        <dbReference type="EMBL" id="KUI57870.1"/>
    </source>
</evidence>
<dbReference type="PANTHER" id="PTHR43439">
    <property type="entry name" value="PHENYLACETATE-COENZYME A LIGASE"/>
    <property type="match status" value="1"/>
</dbReference>
<dbReference type="InterPro" id="IPR051414">
    <property type="entry name" value="Adenylate-forming_Reductase"/>
</dbReference>
<dbReference type="Pfam" id="PF23562">
    <property type="entry name" value="AMP-binding_C_3"/>
    <property type="match status" value="1"/>
</dbReference>
<dbReference type="PROSITE" id="PS00455">
    <property type="entry name" value="AMP_BINDING"/>
    <property type="match status" value="1"/>
</dbReference>
<dbReference type="InterPro" id="IPR000873">
    <property type="entry name" value="AMP-dep_synth/lig_dom"/>
</dbReference>
<keyword evidence="5" id="KW-1185">Reference proteome</keyword>
<name>A0A194V1P1_CYTMA</name>
<reference evidence="5" key="1">
    <citation type="submission" date="2014-12" db="EMBL/GenBank/DDBJ databases">
        <title>Genome Sequence of Valsa Canker Pathogens Uncovers a Specific Adaption of Colonization on Woody Bark.</title>
        <authorList>
            <person name="Yin Z."/>
            <person name="Liu H."/>
            <person name="Gao X."/>
            <person name="Li Z."/>
            <person name="Song N."/>
            <person name="Ke X."/>
            <person name="Dai Q."/>
            <person name="Wu Y."/>
            <person name="Sun Y."/>
            <person name="Xu J.-R."/>
            <person name="Kang Z.K."/>
            <person name="Wang L."/>
            <person name="Huang L."/>
        </authorList>
    </citation>
    <scope>NUCLEOTIDE SEQUENCE [LARGE SCALE GENOMIC DNA]</scope>
    <source>
        <strain evidence="5">SXYL134</strain>
    </source>
</reference>
<evidence type="ECO:0000256" key="1">
    <source>
        <dbReference type="ARBA" id="ARBA00022450"/>
    </source>
</evidence>
<dbReference type="Pfam" id="PF00501">
    <property type="entry name" value="AMP-binding"/>
    <property type="match status" value="1"/>
</dbReference>
<evidence type="ECO:0000313" key="5">
    <source>
        <dbReference type="Proteomes" id="UP000078576"/>
    </source>
</evidence>
<dbReference type="Proteomes" id="UP000078576">
    <property type="component" value="Unassembled WGS sequence"/>
</dbReference>
<evidence type="ECO:0000256" key="2">
    <source>
        <dbReference type="ARBA" id="ARBA00022553"/>
    </source>
</evidence>
<dbReference type="SUPFAM" id="SSF56801">
    <property type="entry name" value="Acetyl-CoA synthetase-like"/>
    <property type="match status" value="1"/>
</dbReference>
<feature type="domain" description="AMP-dependent synthetase/ligase" evidence="3">
    <location>
        <begin position="44"/>
        <end position="341"/>
    </location>
</feature>
<dbReference type="InterPro" id="IPR020845">
    <property type="entry name" value="AMP-binding_CS"/>
</dbReference>
<dbReference type="InterPro" id="IPR042099">
    <property type="entry name" value="ANL_N_sf"/>
</dbReference>
<dbReference type="PANTHER" id="PTHR43439:SF2">
    <property type="entry name" value="ENZYME, PUTATIVE (JCVI)-RELATED"/>
    <property type="match status" value="1"/>
</dbReference>
<gene>
    <name evidence="4" type="ORF">VP1G_05156</name>
</gene>
<dbReference type="OrthoDB" id="429813at2759"/>
<dbReference type="Gene3D" id="3.40.50.12780">
    <property type="entry name" value="N-terminal domain of ligase-like"/>
    <property type="match status" value="1"/>
</dbReference>
<keyword evidence="1" id="KW-0596">Phosphopantetheine</keyword>
<sequence>MASSVSPGICGKRLLPQIIDELAQEDPNRPWASIPRDDYDLPQGFVDISYAAFANAINKLAWLIERSIGQSNSFETIAYLGIPDIRYHMIQMAVCKTGHKVLYSSQLNSLAVHISLMEQMDCKYVFYAVGVNVADIIRSRPMGTFVVPELDGLLDLEDKAPLFPYTKTFEEAFHDPYMVLHTSGSTGAPKPVVYTHAMIATQDAVELLPADVCGRKRLHVLHKPGKGVRFILVALPFHTLSAGFAMVLSVFGGGIFVPGFAHRAVRPEEIRDLLDYANVTQSLFTPWMMEYIARQPNAKKYIESFDLAMYCGAFLSEEAARVWAKWTLLRPAWGSTETLAPPQLDGDNEDYSYVFFDPVYSGLEFRDVETTYTAEDGSEIPLFEMVFTISPKTAPVASWHANQGLDVVAVAANKESSNQKEEKYPELRIGDIWTPHPDPAKAQFAWRFIGRVDDIISFSSGVNYHPGPMEKLIKRHEAVSEALVLGRDHQQPIALIELHAKQGEFEAEDIKHEIWASCIEPGNSVVPAHGKISQSHIIILPAGSFFRTLKGNVIRKQTERKFSGAIDDIYTEYGDEWQDGRDRYGSISKSIRLEVSVEVQDQPETAWNMPN</sequence>